<dbReference type="Gene3D" id="1.10.10.60">
    <property type="entry name" value="Homeodomain-like"/>
    <property type="match status" value="1"/>
</dbReference>
<keyword evidence="2" id="KW-0238">DNA-binding</keyword>
<evidence type="ECO:0000256" key="2">
    <source>
        <dbReference type="ARBA" id="ARBA00023125"/>
    </source>
</evidence>
<gene>
    <name evidence="5" type="ORF">ARHIZOSPH14_01690</name>
</gene>
<name>A0A9W6CVC3_9MICO</name>
<dbReference type="PANTHER" id="PTHR30055">
    <property type="entry name" value="HTH-TYPE TRANSCRIPTIONAL REGULATOR RUTR"/>
    <property type="match status" value="1"/>
</dbReference>
<keyword evidence="1" id="KW-0805">Transcription regulation</keyword>
<dbReference type="SUPFAM" id="SSF48498">
    <property type="entry name" value="Tetracyclin repressor-like, C-terminal domain"/>
    <property type="match status" value="1"/>
</dbReference>
<evidence type="ECO:0000256" key="1">
    <source>
        <dbReference type="ARBA" id="ARBA00023015"/>
    </source>
</evidence>
<proteinExistence type="predicted"/>
<evidence type="ECO:0000313" key="6">
    <source>
        <dbReference type="Proteomes" id="UP001144396"/>
    </source>
</evidence>
<dbReference type="SUPFAM" id="SSF46689">
    <property type="entry name" value="Homeodomain-like"/>
    <property type="match status" value="1"/>
</dbReference>
<dbReference type="PANTHER" id="PTHR30055:SF234">
    <property type="entry name" value="HTH-TYPE TRANSCRIPTIONAL REGULATOR BETI"/>
    <property type="match status" value="1"/>
</dbReference>
<evidence type="ECO:0000256" key="4">
    <source>
        <dbReference type="SAM" id="MobiDB-lite"/>
    </source>
</evidence>
<feature type="region of interest" description="Disordered" evidence="4">
    <location>
        <begin position="1"/>
        <end position="23"/>
    </location>
</feature>
<keyword evidence="3" id="KW-0804">Transcription</keyword>
<accession>A0A9W6CVC3</accession>
<protein>
    <submittedName>
        <fullName evidence="5">TetR family transcriptional regulator</fullName>
    </submittedName>
</protein>
<dbReference type="InterPro" id="IPR036271">
    <property type="entry name" value="Tet_transcr_reg_TetR-rel_C_sf"/>
</dbReference>
<dbReference type="EMBL" id="BSDP01000001">
    <property type="protein sequence ID" value="GLI25927.1"/>
    <property type="molecule type" value="Genomic_DNA"/>
</dbReference>
<evidence type="ECO:0000256" key="3">
    <source>
        <dbReference type="ARBA" id="ARBA00023163"/>
    </source>
</evidence>
<dbReference type="InterPro" id="IPR050109">
    <property type="entry name" value="HTH-type_TetR-like_transc_reg"/>
</dbReference>
<dbReference type="InterPro" id="IPR009057">
    <property type="entry name" value="Homeodomain-like_sf"/>
</dbReference>
<reference evidence="5" key="1">
    <citation type="submission" date="2022-12" db="EMBL/GenBank/DDBJ databases">
        <title>Reference genome sequencing for broad-spectrum identification of bacterial and archaeal isolates by mass spectrometry.</title>
        <authorList>
            <person name="Sekiguchi Y."/>
            <person name="Tourlousse D.M."/>
        </authorList>
    </citation>
    <scope>NUCLEOTIDE SEQUENCE</scope>
    <source>
        <strain evidence="5">14</strain>
    </source>
</reference>
<dbReference type="AlphaFoldDB" id="A0A9W6CVC3"/>
<dbReference type="GO" id="GO:0000976">
    <property type="term" value="F:transcription cis-regulatory region binding"/>
    <property type="evidence" value="ECO:0007669"/>
    <property type="project" value="TreeGrafter"/>
</dbReference>
<organism evidence="5 6">
    <name type="scientific">Agromyces rhizosphaerae</name>
    <dbReference type="NCBI Taxonomy" id="88374"/>
    <lineage>
        <taxon>Bacteria</taxon>
        <taxon>Bacillati</taxon>
        <taxon>Actinomycetota</taxon>
        <taxon>Actinomycetes</taxon>
        <taxon>Micrococcales</taxon>
        <taxon>Microbacteriaceae</taxon>
        <taxon>Agromyces</taxon>
    </lineage>
</organism>
<keyword evidence="6" id="KW-1185">Reference proteome</keyword>
<evidence type="ECO:0000313" key="5">
    <source>
        <dbReference type="EMBL" id="GLI25927.1"/>
    </source>
</evidence>
<dbReference type="GO" id="GO:0003700">
    <property type="term" value="F:DNA-binding transcription factor activity"/>
    <property type="evidence" value="ECO:0007669"/>
    <property type="project" value="TreeGrafter"/>
</dbReference>
<dbReference type="RefSeq" id="WP_281881932.1">
    <property type="nucleotide sequence ID" value="NZ_BSDP01000001.1"/>
</dbReference>
<dbReference type="Proteomes" id="UP001144396">
    <property type="component" value="Unassembled WGS sequence"/>
</dbReference>
<comment type="caution">
    <text evidence="5">The sequence shown here is derived from an EMBL/GenBank/DDBJ whole genome shotgun (WGS) entry which is preliminary data.</text>
</comment>
<sequence>MSAPADPTRFPVPTPQSARRTSRQDDLYRRLGELYLRRGFVALTVDETAAELHCSKSTIYALAPTREELLRQVVLDYFRRAADMIEARVAEQVDPVRRLEAYLTGVSDAVRDASETFMDDVVEFGPTREVYEVNAAGAARRIRELIEAGVDAGAIRPVRAAFAADLATSAIVRIQQREVRRNTGMAEPESFTALADLLLEGLRSRD</sequence>
<dbReference type="Gene3D" id="1.10.357.10">
    <property type="entry name" value="Tetracycline Repressor, domain 2"/>
    <property type="match status" value="1"/>
</dbReference>